<evidence type="ECO:0000259" key="4">
    <source>
        <dbReference type="Pfam" id="PF01593"/>
    </source>
</evidence>
<dbReference type="PRINTS" id="PR00891">
    <property type="entry name" value="RABGDIREP"/>
</dbReference>
<dbReference type="Pfam" id="PF01593">
    <property type="entry name" value="Amino_oxidase"/>
    <property type="match status" value="1"/>
</dbReference>
<keyword evidence="6" id="KW-1185">Reference proteome</keyword>
<sequence>MSQYDIVVMGGGHNGLTAAAYMAKAGKKVLVLERKPHFGGGVSTRELIQPGFWHDEHSNVHIMIQGNPMLREDELGLLGRFGLEYIYPELPHASVWEDGTVVRSWKDLDRTCEEIASFSPRDAEAYRKFARASMEALPMFMSGLYAPPFPMGAFVAMMDQSDEGRFLLDVMSRSALDVVNQYFESDLLRLHIVRMVTENLQMPDELGTGMGAFLMPGIIHAYGCSMPKGGSGQLSKALVRAIEHFGGEVRCNVEVRRVMVSSGKAVGLETTEGETFMARDGVIGAIHPHVLRKFVGETPEPVLQRAERVTQSTFSINLMHLTLKERLKLKVGNETNAMMTELMDFYTIRDMLLEYDKLRRGLTTPRLIAGGDNTIFDPSRAPEGAGVFYGVNFAPYDLFDDNGRGGGAAAWDARKEEVADAALAQYRKFYSNLTDDNITGRLIRSPIDHERDSPNSFVKGDIHGCAPFMYQSVAHRPTPDLGSFRVPGIEGLYLVGPFMHPGGGVFGAGRATAIQMMDDMGLDYDKVCGRAVS</sequence>
<dbReference type="InterPro" id="IPR018203">
    <property type="entry name" value="GDP_dissociation_inhibitor"/>
</dbReference>
<protein>
    <recommendedName>
        <fullName evidence="3">Pyridine nucleotide-disulfide oxidoreductase domain-containing protein 2</fullName>
    </recommendedName>
</protein>
<comment type="caution">
    <text evidence="5">The sequence shown here is derived from an EMBL/GenBank/DDBJ whole genome shotgun (WGS) entry which is preliminary data.</text>
</comment>
<dbReference type="RefSeq" id="WP_191323101.1">
    <property type="nucleotide sequence ID" value="NZ_BMZP01000003.1"/>
</dbReference>
<organism evidence="5 6">
    <name type="scientific">Novosphingobium pokkalii</name>
    <dbReference type="NCBI Taxonomy" id="1770194"/>
    <lineage>
        <taxon>Bacteria</taxon>
        <taxon>Pseudomonadati</taxon>
        <taxon>Pseudomonadota</taxon>
        <taxon>Alphaproteobacteria</taxon>
        <taxon>Sphingomonadales</taxon>
        <taxon>Sphingomonadaceae</taxon>
        <taxon>Novosphingobium</taxon>
    </lineage>
</organism>
<reference evidence="6" key="1">
    <citation type="journal article" date="2019" name="Int. J. Syst. Evol. Microbiol.">
        <title>The Global Catalogue of Microorganisms (GCM) 10K type strain sequencing project: providing services to taxonomists for standard genome sequencing and annotation.</title>
        <authorList>
            <consortium name="The Broad Institute Genomics Platform"/>
            <consortium name="The Broad Institute Genome Sequencing Center for Infectious Disease"/>
            <person name="Wu L."/>
            <person name="Ma J."/>
        </authorList>
    </citation>
    <scope>NUCLEOTIDE SEQUENCE [LARGE SCALE GENOMIC DNA]</scope>
    <source>
        <strain evidence="6">KCTC 42224</strain>
    </source>
</reference>
<comment type="function">
    <text evidence="1">Probable oxidoreductase that may play a role as regulator of mitochondrial function.</text>
</comment>
<dbReference type="Gene3D" id="3.50.50.60">
    <property type="entry name" value="FAD/NAD(P)-binding domain"/>
    <property type="match status" value="2"/>
</dbReference>
<dbReference type="Proteomes" id="UP001595683">
    <property type="component" value="Unassembled WGS sequence"/>
</dbReference>
<dbReference type="EMBL" id="JBHRYE010000007">
    <property type="protein sequence ID" value="MFC3670598.1"/>
    <property type="molecule type" value="Genomic_DNA"/>
</dbReference>
<proteinExistence type="predicted"/>
<gene>
    <name evidence="5" type="ORF">ACFOOT_04090</name>
</gene>
<dbReference type="SUPFAM" id="SSF51905">
    <property type="entry name" value="FAD/NAD(P)-binding domain"/>
    <property type="match status" value="1"/>
</dbReference>
<comment type="subunit">
    <text evidence="2">Interacts with COX5B; this interaction may contribute to localize PYROXD2 to the inner face of the inner mitochondrial membrane.</text>
</comment>
<dbReference type="InterPro" id="IPR036188">
    <property type="entry name" value="FAD/NAD-bd_sf"/>
</dbReference>
<name>A0ABV7V0I6_9SPHN</name>
<dbReference type="PANTHER" id="PTHR10668:SF103">
    <property type="entry name" value="PYRIDINE NUCLEOTIDE-DISULFIDE OXIDOREDUCTASE DOMAIN-CONTAINING PROTEIN 2"/>
    <property type="match status" value="1"/>
</dbReference>
<evidence type="ECO:0000256" key="2">
    <source>
        <dbReference type="ARBA" id="ARBA00038825"/>
    </source>
</evidence>
<evidence type="ECO:0000313" key="6">
    <source>
        <dbReference type="Proteomes" id="UP001595683"/>
    </source>
</evidence>
<dbReference type="InterPro" id="IPR002937">
    <property type="entry name" value="Amino_oxidase"/>
</dbReference>
<evidence type="ECO:0000256" key="3">
    <source>
        <dbReference type="ARBA" id="ARBA00040298"/>
    </source>
</evidence>
<accession>A0ABV7V0I6</accession>
<evidence type="ECO:0000256" key="1">
    <source>
        <dbReference type="ARBA" id="ARBA00037217"/>
    </source>
</evidence>
<feature type="domain" description="Amine oxidase" evidence="4">
    <location>
        <begin position="15"/>
        <end position="507"/>
    </location>
</feature>
<evidence type="ECO:0000313" key="5">
    <source>
        <dbReference type="EMBL" id="MFC3670598.1"/>
    </source>
</evidence>
<dbReference type="PANTHER" id="PTHR10668">
    <property type="entry name" value="PHYTOENE DEHYDROGENASE"/>
    <property type="match status" value="1"/>
</dbReference>